<organism evidence="2 3">
    <name type="scientific">Cercophora samala</name>
    <dbReference type="NCBI Taxonomy" id="330535"/>
    <lineage>
        <taxon>Eukaryota</taxon>
        <taxon>Fungi</taxon>
        <taxon>Dikarya</taxon>
        <taxon>Ascomycota</taxon>
        <taxon>Pezizomycotina</taxon>
        <taxon>Sordariomycetes</taxon>
        <taxon>Sordariomycetidae</taxon>
        <taxon>Sordariales</taxon>
        <taxon>Lasiosphaeriaceae</taxon>
        <taxon>Cercophora</taxon>
    </lineage>
</organism>
<dbReference type="Pfam" id="PF13602">
    <property type="entry name" value="ADH_zinc_N_2"/>
    <property type="match status" value="1"/>
</dbReference>
<dbReference type="CDD" id="cd08267">
    <property type="entry name" value="MDR1"/>
    <property type="match status" value="1"/>
</dbReference>
<gene>
    <name evidence="2" type="ORF">QBC41DRAFT_303905</name>
</gene>
<dbReference type="InterPro" id="IPR011032">
    <property type="entry name" value="GroES-like_sf"/>
</dbReference>
<dbReference type="SUPFAM" id="SSF50129">
    <property type="entry name" value="GroES-like"/>
    <property type="match status" value="1"/>
</dbReference>
<comment type="caution">
    <text evidence="2">The sequence shown here is derived from an EMBL/GenBank/DDBJ whole genome shotgun (WGS) entry which is preliminary data.</text>
</comment>
<dbReference type="InterPro" id="IPR036291">
    <property type="entry name" value="NAD(P)-bd_dom_sf"/>
</dbReference>
<dbReference type="GO" id="GO:0005739">
    <property type="term" value="C:mitochondrion"/>
    <property type="evidence" value="ECO:0007669"/>
    <property type="project" value="TreeGrafter"/>
</dbReference>
<dbReference type="InterPro" id="IPR020843">
    <property type="entry name" value="ER"/>
</dbReference>
<evidence type="ECO:0000313" key="3">
    <source>
        <dbReference type="Proteomes" id="UP001174997"/>
    </source>
</evidence>
<dbReference type="SMART" id="SM00829">
    <property type="entry name" value="PKS_ER"/>
    <property type="match status" value="1"/>
</dbReference>
<dbReference type="Pfam" id="PF08240">
    <property type="entry name" value="ADH_N"/>
    <property type="match status" value="1"/>
</dbReference>
<protein>
    <recommendedName>
        <fullName evidence="1">Enoyl reductase (ER) domain-containing protein</fullName>
    </recommendedName>
</protein>
<dbReference type="InterPro" id="IPR050700">
    <property type="entry name" value="YIM1/Zinc_Alcohol_DH_Fams"/>
</dbReference>
<dbReference type="InterPro" id="IPR013154">
    <property type="entry name" value="ADH-like_N"/>
</dbReference>
<dbReference type="EMBL" id="JAULSY010000064">
    <property type="protein sequence ID" value="KAK0667919.1"/>
    <property type="molecule type" value="Genomic_DNA"/>
</dbReference>
<proteinExistence type="predicted"/>
<dbReference type="SUPFAM" id="SSF51735">
    <property type="entry name" value="NAD(P)-binding Rossmann-fold domains"/>
    <property type="match status" value="1"/>
</dbReference>
<keyword evidence="3" id="KW-1185">Reference proteome</keyword>
<evidence type="ECO:0000259" key="1">
    <source>
        <dbReference type="SMART" id="SM00829"/>
    </source>
</evidence>
<sequence length="347" mass="36515">MRAWKCTSSGSARTCLTLQSDVLAPRLPLRGANILVKVSHASLNPADLVLMSLLPCWLPLRRHPTPGLDFSGTVLDIGSSLPPDSNIRVGSKVAGAISQWDVGVGIGTLSEYIVVDAGQVAPVPASVRWLGMGQAAGAMGIAGQTAVSMVFSAHIRKGMRVLVNGASGGVGGFVVQICEGLGCEVVGVCSEANKTLVRALGAIEVVDYQAYQDLPGHLAARFGGSHDNNMDVIMDCAGNQELYTNSPKYLKPEGKFVNIVGGWSQGVIPFVRNKLRPVVLGGVPRDYTLFLLSASGTLSKQVAEYLEGGIIKKVPIDSEFGMEQAVEAYEKLATGRARGKITLKVAS</sequence>
<dbReference type="Proteomes" id="UP001174997">
    <property type="component" value="Unassembled WGS sequence"/>
</dbReference>
<dbReference type="PANTHER" id="PTHR11695">
    <property type="entry name" value="ALCOHOL DEHYDROGENASE RELATED"/>
    <property type="match status" value="1"/>
</dbReference>
<feature type="domain" description="Enoyl reductase (ER)" evidence="1">
    <location>
        <begin position="10"/>
        <end position="343"/>
    </location>
</feature>
<dbReference type="GO" id="GO:0016491">
    <property type="term" value="F:oxidoreductase activity"/>
    <property type="evidence" value="ECO:0007669"/>
    <property type="project" value="InterPro"/>
</dbReference>
<reference evidence="2" key="1">
    <citation type="submission" date="2023-06" db="EMBL/GenBank/DDBJ databases">
        <title>Genome-scale phylogeny and comparative genomics of the fungal order Sordariales.</title>
        <authorList>
            <consortium name="Lawrence Berkeley National Laboratory"/>
            <person name="Hensen N."/>
            <person name="Bonometti L."/>
            <person name="Westerberg I."/>
            <person name="Brannstrom I.O."/>
            <person name="Guillou S."/>
            <person name="Cros-Aarteil S."/>
            <person name="Calhoun S."/>
            <person name="Haridas S."/>
            <person name="Kuo A."/>
            <person name="Mondo S."/>
            <person name="Pangilinan J."/>
            <person name="Riley R."/>
            <person name="Labutti K."/>
            <person name="Andreopoulos B."/>
            <person name="Lipzen A."/>
            <person name="Chen C."/>
            <person name="Yanf M."/>
            <person name="Daum C."/>
            <person name="Ng V."/>
            <person name="Clum A."/>
            <person name="Steindorff A."/>
            <person name="Ohm R."/>
            <person name="Martin F."/>
            <person name="Silar P."/>
            <person name="Natvig D."/>
            <person name="Lalanne C."/>
            <person name="Gautier V."/>
            <person name="Ament-Velasquez S.L."/>
            <person name="Kruys A."/>
            <person name="Hutchinson M.I."/>
            <person name="Powell A.J."/>
            <person name="Barry K."/>
            <person name="Miller A.N."/>
            <person name="Grigoriev I.V."/>
            <person name="Debuchy R."/>
            <person name="Gladieux P."/>
            <person name="Thoren M.H."/>
            <person name="Johannesson H."/>
        </authorList>
    </citation>
    <scope>NUCLEOTIDE SEQUENCE</scope>
    <source>
        <strain evidence="2">CBS 307.81</strain>
    </source>
</reference>
<dbReference type="PANTHER" id="PTHR11695:SF294">
    <property type="entry name" value="RETICULON-4-INTERACTING PROTEIN 1, MITOCHONDRIAL"/>
    <property type="match status" value="1"/>
</dbReference>
<dbReference type="AlphaFoldDB" id="A0AA39ZBH2"/>
<evidence type="ECO:0000313" key="2">
    <source>
        <dbReference type="EMBL" id="KAK0667919.1"/>
    </source>
</evidence>
<name>A0AA39ZBH2_9PEZI</name>
<dbReference type="Gene3D" id="3.90.180.10">
    <property type="entry name" value="Medium-chain alcohol dehydrogenases, catalytic domain"/>
    <property type="match status" value="1"/>
</dbReference>
<accession>A0AA39ZBH2</accession>
<dbReference type="Gene3D" id="3.40.50.720">
    <property type="entry name" value="NAD(P)-binding Rossmann-like Domain"/>
    <property type="match status" value="1"/>
</dbReference>